<comment type="caution">
    <text evidence="1">The sequence shown here is derived from an EMBL/GenBank/DDBJ whole genome shotgun (WGS) entry which is preliminary data.</text>
</comment>
<reference evidence="1" key="1">
    <citation type="submission" date="2020-11" db="EMBL/GenBank/DDBJ databases">
        <title>Sequencing the genomes of 1000 actinobacteria strains.</title>
        <authorList>
            <person name="Klenk H.-P."/>
        </authorList>
    </citation>
    <scope>NUCLEOTIDE SEQUENCE</scope>
    <source>
        <strain evidence="1">DSM 45356</strain>
    </source>
</reference>
<sequence>MRGAFLSFLEAIRRGSGLVDADYAGWLVPRDHRELAILDSAGAERVRLAGWVRDDLSDRLAEIIHRSATAKQRARLAELARYYLRPIGSKDRSASRASLSNWRHDAAESLADEFIARRAAEHPVRLLGMPQKGERLSLEVLARDPAVRWIQRLPPQERDVAIYRGLADAAAEARSKADARILIGVALIASRLAPGANPEPMSDYDGTALAGMDGRKFTRSRLAVPLVLFCLHRAALTARHPAHPVDQRIVLIAGQRLADAADGPLARPGPLSTLDAENTFDHEQLSDGIDYAWQLISTGDAKPLLASLARYAALASGMLTDRERQDLALLSIAVARRHSDRRALDIELHHPSFRNDSADSILFQLRFRRERLMLASHHRPGLDWRPEVTRINDLLVVRRKLLPVAEVRHMEKVQLHMQQAILLRQARELTAAGRPMDSAPVTLTGDQIRQAVHAVDDMIESMKHSFRIADEDADEVSAVNAHRRKTEADGVIHLLSRIPHPEALACARRLRRDLNRLDEVYADQLTDLRTDVTALWLLAMADQAVRHNEIAQARHYLTTAATELPAGIPHLAIRSASVAASIGDIELAKRLAERVPTSHAWPSYLKHLVERLGALER</sequence>
<gene>
    <name evidence="1" type="ORF">IW245_002480</name>
</gene>
<dbReference type="AlphaFoldDB" id="A0A8J7GEL1"/>
<evidence type="ECO:0000313" key="2">
    <source>
        <dbReference type="Proteomes" id="UP000622552"/>
    </source>
</evidence>
<proteinExistence type="predicted"/>
<dbReference type="RefSeq" id="WP_197003283.1">
    <property type="nucleotide sequence ID" value="NZ_BONS01000036.1"/>
</dbReference>
<protein>
    <submittedName>
        <fullName evidence="1">Uncharacterized protein</fullName>
    </submittedName>
</protein>
<name>A0A8J7GEL1_9ACTN</name>
<dbReference type="EMBL" id="JADOUF010000001">
    <property type="protein sequence ID" value="MBG6136286.1"/>
    <property type="molecule type" value="Genomic_DNA"/>
</dbReference>
<organism evidence="1 2">
    <name type="scientific">Longispora fulva</name>
    <dbReference type="NCBI Taxonomy" id="619741"/>
    <lineage>
        <taxon>Bacteria</taxon>
        <taxon>Bacillati</taxon>
        <taxon>Actinomycetota</taxon>
        <taxon>Actinomycetes</taxon>
        <taxon>Micromonosporales</taxon>
        <taxon>Micromonosporaceae</taxon>
        <taxon>Longispora</taxon>
    </lineage>
</organism>
<evidence type="ECO:0000313" key="1">
    <source>
        <dbReference type="EMBL" id="MBG6136286.1"/>
    </source>
</evidence>
<keyword evidence="2" id="KW-1185">Reference proteome</keyword>
<dbReference type="Proteomes" id="UP000622552">
    <property type="component" value="Unassembled WGS sequence"/>
</dbReference>
<accession>A0A8J7GEL1</accession>